<organism evidence="2 3">
    <name type="scientific">Mucuna pruriens</name>
    <name type="common">Velvet bean</name>
    <name type="synonym">Dolichos pruriens</name>
    <dbReference type="NCBI Taxonomy" id="157652"/>
    <lineage>
        <taxon>Eukaryota</taxon>
        <taxon>Viridiplantae</taxon>
        <taxon>Streptophyta</taxon>
        <taxon>Embryophyta</taxon>
        <taxon>Tracheophyta</taxon>
        <taxon>Spermatophyta</taxon>
        <taxon>Magnoliopsida</taxon>
        <taxon>eudicotyledons</taxon>
        <taxon>Gunneridae</taxon>
        <taxon>Pentapetalae</taxon>
        <taxon>rosids</taxon>
        <taxon>fabids</taxon>
        <taxon>Fabales</taxon>
        <taxon>Fabaceae</taxon>
        <taxon>Papilionoideae</taxon>
        <taxon>50 kb inversion clade</taxon>
        <taxon>NPAAA clade</taxon>
        <taxon>indigoferoid/millettioid clade</taxon>
        <taxon>Phaseoleae</taxon>
        <taxon>Mucuna</taxon>
    </lineage>
</organism>
<dbReference type="InterPro" id="IPR000477">
    <property type="entry name" value="RT_dom"/>
</dbReference>
<dbReference type="CDD" id="cd01647">
    <property type="entry name" value="RT_LTR"/>
    <property type="match status" value="1"/>
</dbReference>
<reference evidence="2" key="1">
    <citation type="submission" date="2018-05" db="EMBL/GenBank/DDBJ databases">
        <title>Draft genome of Mucuna pruriens seed.</title>
        <authorList>
            <person name="Nnadi N.E."/>
            <person name="Vos R."/>
            <person name="Hasami M.H."/>
            <person name="Devisetty U.K."/>
            <person name="Aguiy J.C."/>
        </authorList>
    </citation>
    <scope>NUCLEOTIDE SEQUENCE [LARGE SCALE GENOMIC DNA]</scope>
    <source>
        <strain evidence="2">JCA_2017</strain>
    </source>
</reference>
<keyword evidence="3" id="KW-1185">Reference proteome</keyword>
<dbReference type="EMBL" id="QJKJ01001996">
    <property type="protein sequence ID" value="RDY04857.1"/>
    <property type="molecule type" value="Genomic_DNA"/>
</dbReference>
<dbReference type="SUPFAM" id="SSF56672">
    <property type="entry name" value="DNA/RNA polymerases"/>
    <property type="match status" value="1"/>
</dbReference>
<name>A0A371HQ08_MUCPR</name>
<dbReference type="AlphaFoldDB" id="A0A371HQ08"/>
<evidence type="ECO:0000313" key="3">
    <source>
        <dbReference type="Proteomes" id="UP000257109"/>
    </source>
</evidence>
<protein>
    <recommendedName>
        <fullName evidence="1">Reverse transcriptase domain-containing protein</fullName>
    </recommendedName>
</protein>
<feature type="domain" description="Reverse transcriptase" evidence="1">
    <location>
        <begin position="163"/>
        <end position="252"/>
    </location>
</feature>
<dbReference type="PANTHER" id="PTHR24559:SF444">
    <property type="entry name" value="REVERSE TRANSCRIPTASE DOMAIN-CONTAINING PROTEIN"/>
    <property type="match status" value="1"/>
</dbReference>
<proteinExistence type="predicted"/>
<dbReference type="STRING" id="157652.A0A371HQ08"/>
<evidence type="ECO:0000313" key="2">
    <source>
        <dbReference type="EMBL" id="RDY04857.1"/>
    </source>
</evidence>
<feature type="non-terminal residue" evidence="2">
    <location>
        <position position="1"/>
    </location>
</feature>
<comment type="caution">
    <text evidence="2">The sequence shown here is derived from an EMBL/GenBank/DDBJ whole genome shotgun (WGS) entry which is preliminary data.</text>
</comment>
<gene>
    <name evidence="2" type="ORF">CR513_11371</name>
</gene>
<dbReference type="Proteomes" id="UP000257109">
    <property type="component" value="Unassembled WGS sequence"/>
</dbReference>
<accession>A0A371HQ08</accession>
<evidence type="ECO:0000259" key="1">
    <source>
        <dbReference type="Pfam" id="PF00078"/>
    </source>
</evidence>
<dbReference type="InterPro" id="IPR043502">
    <property type="entry name" value="DNA/RNA_pol_sf"/>
</dbReference>
<dbReference type="InterPro" id="IPR043128">
    <property type="entry name" value="Rev_trsase/Diguanyl_cyclase"/>
</dbReference>
<dbReference type="Gene3D" id="3.10.10.10">
    <property type="entry name" value="HIV Type 1 Reverse Transcriptase, subunit A, domain 1"/>
    <property type="match status" value="1"/>
</dbReference>
<dbReference type="PANTHER" id="PTHR24559">
    <property type="entry name" value="TRANSPOSON TY3-I GAG-POL POLYPROTEIN"/>
    <property type="match status" value="1"/>
</dbReference>
<dbReference type="Pfam" id="PF00078">
    <property type="entry name" value="RVT_1"/>
    <property type="match status" value="1"/>
</dbReference>
<dbReference type="Gene3D" id="3.30.70.270">
    <property type="match status" value="1"/>
</dbReference>
<sequence>MCNRESSSLEPTRKRSYSIHLRIHHMKRVNRNSLGSINGVGNLITQAQLLALQKHWLLKGKWMSSRSTKLYYTRKPFTQHGGTRSFSKVCVSIEEVKDQDLESWKLSEVITRYSRRTSVDKNVNIWPSLVHHYRPSKVIVVEGGLSRELLSHCMLLIMMKNQNDELNTWRVCIDYKKLNQATHKDHFPLPFLDHILEKLPGKSHYYFLDGYFEYMQIRIAPEDQYKITFTCPFDTFAYTRMPFGLYNAPSTF</sequence>
<dbReference type="InterPro" id="IPR053134">
    <property type="entry name" value="RNA-dir_DNA_polymerase"/>
</dbReference>